<accession>F0U6W0</accession>
<reference evidence="3" key="1">
    <citation type="submission" date="2008-07" db="EMBL/GenBank/DDBJ databases">
        <title>Annotation of Ajellomyces capsulatus strain H88.</title>
        <authorList>
            <person name="Champion M."/>
            <person name="Cuomo C."/>
            <person name="Ma L.-J."/>
            <person name="Henn M.R."/>
            <person name="Sil A."/>
            <person name="Goldman B."/>
            <person name="Young S.K."/>
            <person name="Kodira C.D."/>
            <person name="Zeng Q."/>
            <person name="Koehrsen M."/>
            <person name="Alvarado L."/>
            <person name="Berlin A."/>
            <person name="Borenstein D."/>
            <person name="Chen Z."/>
            <person name="Engels R."/>
            <person name="Freedman E."/>
            <person name="Gellesch M."/>
            <person name="Goldberg J."/>
            <person name="Griggs A."/>
            <person name="Gujja S."/>
            <person name="Heiman D."/>
            <person name="Hepburn T."/>
            <person name="Howarth C."/>
            <person name="Jen D."/>
            <person name="Larson L."/>
            <person name="Lewis B."/>
            <person name="Mehta T."/>
            <person name="Park D."/>
            <person name="Pearson M."/>
            <person name="Roberts A."/>
            <person name="Saif S."/>
            <person name="Shea T."/>
            <person name="Shenoy N."/>
            <person name="Sisk P."/>
            <person name="Stolte C."/>
            <person name="Sykes S."/>
            <person name="Walk T."/>
            <person name="White J."/>
            <person name="Yandava C."/>
            <person name="Klein B."/>
            <person name="McEwen J.G."/>
            <person name="Puccia R."/>
            <person name="Goldman G.H."/>
            <person name="Felipe M.S."/>
            <person name="Nino-Vega G."/>
            <person name="San-Blas G."/>
            <person name="Taylor J."/>
            <person name="Mendoza L."/>
            <person name="Galagan J."/>
            <person name="Nusbaum C."/>
            <person name="Birren B."/>
        </authorList>
    </citation>
    <scope>NUCLEOTIDE SEQUENCE [LARGE SCALE GENOMIC DNA]</scope>
    <source>
        <strain evidence="3">H88</strain>
    </source>
</reference>
<dbReference type="HOGENOM" id="CLU_1073494_0_0_1"/>
<sequence>MLFKNHGLTLVVVVPHSAGELHIPHRICVIVPASIPADMLDLLLRNCHGIVPHAVLQTGAQNEHWLTADWTQWATDDMPLLAMSRGASQEPGRGKCQKARRPVDRCPTDDGIQEGYRPWTLPVGNFALFIHFISHRQEKAGVPSIVDSHYLSHQYRYSSSWYSPIWRGHRCLEDPPPISFASHFPSSGASVKPANNGPAAWMRTIIYPLYDGHRQAMPKQAGHSSHTLINMIVVIRHQVPATSSGEDPSGPFWYPEDVA</sequence>
<dbReference type="Proteomes" id="UP000008142">
    <property type="component" value="Unassembled WGS sequence"/>
</dbReference>
<gene>
    <name evidence="2" type="ORF">HCEG_01693</name>
</gene>
<dbReference type="EMBL" id="DS990636">
    <property type="protein sequence ID" value="EGC42331.1"/>
    <property type="molecule type" value="Genomic_DNA"/>
</dbReference>
<protein>
    <submittedName>
        <fullName evidence="2">Predicted protein</fullName>
    </submittedName>
</protein>
<dbReference type="AlphaFoldDB" id="F0U6W0"/>
<feature type="region of interest" description="Disordered" evidence="1">
    <location>
        <begin position="85"/>
        <end position="107"/>
    </location>
</feature>
<evidence type="ECO:0000256" key="1">
    <source>
        <dbReference type="SAM" id="MobiDB-lite"/>
    </source>
</evidence>
<evidence type="ECO:0000313" key="3">
    <source>
        <dbReference type="Proteomes" id="UP000008142"/>
    </source>
</evidence>
<name>F0U6W0_AJEC8</name>
<organism evidence="3">
    <name type="scientific">Ajellomyces capsulatus (strain H88)</name>
    <name type="common">Darling's disease fungus</name>
    <name type="synonym">Histoplasma capsulatum</name>
    <dbReference type="NCBI Taxonomy" id="544711"/>
    <lineage>
        <taxon>Eukaryota</taxon>
        <taxon>Fungi</taxon>
        <taxon>Dikarya</taxon>
        <taxon>Ascomycota</taxon>
        <taxon>Pezizomycotina</taxon>
        <taxon>Eurotiomycetes</taxon>
        <taxon>Eurotiomycetidae</taxon>
        <taxon>Onygenales</taxon>
        <taxon>Ajellomycetaceae</taxon>
        <taxon>Histoplasma</taxon>
    </lineage>
</organism>
<proteinExistence type="predicted"/>
<evidence type="ECO:0000313" key="2">
    <source>
        <dbReference type="EMBL" id="EGC42331.1"/>
    </source>
</evidence>